<sequence length="260" mass="27577">MTGGFGAFGAQEDPDERLRSRCCRYAQKHKLCCCLVAVWAVLAGLGIGTFAWAVLDSTKEPLYSAAITSVSGLDPPAAARDDLGRRSTATLDPAFNLTLRIASRSRNYGACLDAGAWLDVSYRGVRLAAAPAPPRLCAGRMAAAETAAPVVAWGAAVHVPGFAMDGLAEEMRRGDAAFDVTLTVPSVHDHRQGKLVRCMARRAGDVVVALGTPCVVNYVDTAVAVLQAAARSISLHADSFFVGNLYTIRTTKVCSSAFWW</sequence>
<dbReference type="EMBL" id="JACEFO010000500">
    <property type="protein sequence ID" value="KAF8768916.1"/>
    <property type="molecule type" value="Genomic_DNA"/>
</dbReference>
<comment type="caution">
    <text evidence="2">The sequence shown here is derived from an EMBL/GenBank/DDBJ whole genome shotgun (WGS) entry which is preliminary data.</text>
</comment>
<keyword evidence="1" id="KW-1133">Transmembrane helix</keyword>
<dbReference type="Proteomes" id="UP000636709">
    <property type="component" value="Unassembled WGS sequence"/>
</dbReference>
<dbReference type="OrthoDB" id="692402at2759"/>
<keyword evidence="3" id="KW-1185">Reference proteome</keyword>
<evidence type="ECO:0000256" key="1">
    <source>
        <dbReference type="SAM" id="Phobius"/>
    </source>
</evidence>
<organism evidence="2 3">
    <name type="scientific">Digitaria exilis</name>
    <dbReference type="NCBI Taxonomy" id="1010633"/>
    <lineage>
        <taxon>Eukaryota</taxon>
        <taxon>Viridiplantae</taxon>
        <taxon>Streptophyta</taxon>
        <taxon>Embryophyta</taxon>
        <taxon>Tracheophyta</taxon>
        <taxon>Spermatophyta</taxon>
        <taxon>Magnoliopsida</taxon>
        <taxon>Liliopsida</taxon>
        <taxon>Poales</taxon>
        <taxon>Poaceae</taxon>
        <taxon>PACMAD clade</taxon>
        <taxon>Panicoideae</taxon>
        <taxon>Panicodae</taxon>
        <taxon>Paniceae</taxon>
        <taxon>Anthephorinae</taxon>
        <taxon>Digitaria</taxon>
    </lineage>
</organism>
<accession>A0A835FNZ3</accession>
<reference evidence="2" key="1">
    <citation type="submission" date="2020-07" db="EMBL/GenBank/DDBJ databases">
        <title>Genome sequence and genetic diversity analysis of an under-domesticated orphan crop, white fonio (Digitaria exilis).</title>
        <authorList>
            <person name="Bennetzen J.L."/>
            <person name="Chen S."/>
            <person name="Ma X."/>
            <person name="Wang X."/>
            <person name="Yssel A.E.J."/>
            <person name="Chaluvadi S.R."/>
            <person name="Johnson M."/>
            <person name="Gangashetty P."/>
            <person name="Hamidou F."/>
            <person name="Sanogo M.D."/>
            <person name="Zwaenepoel A."/>
            <person name="Wallace J."/>
            <person name="Van De Peer Y."/>
            <person name="Van Deynze A."/>
        </authorList>
    </citation>
    <scope>NUCLEOTIDE SEQUENCE</scope>
    <source>
        <tissue evidence="2">Leaves</tissue>
    </source>
</reference>
<dbReference type="PANTHER" id="PTHR33994">
    <property type="entry name" value="OS04G0515000 PROTEIN"/>
    <property type="match status" value="1"/>
</dbReference>
<evidence type="ECO:0000313" key="3">
    <source>
        <dbReference type="Proteomes" id="UP000636709"/>
    </source>
</evidence>
<protein>
    <submittedName>
        <fullName evidence="2">Uncharacterized protein</fullName>
    </submittedName>
</protein>
<name>A0A835FNZ3_9POAL</name>
<proteinExistence type="predicted"/>
<gene>
    <name evidence="2" type="ORF">HU200_007482</name>
</gene>
<dbReference type="PANTHER" id="PTHR33994:SF25">
    <property type="entry name" value="OS02G0619200 PROTEIN"/>
    <property type="match status" value="1"/>
</dbReference>
<feature type="transmembrane region" description="Helical" evidence="1">
    <location>
        <begin position="31"/>
        <end position="55"/>
    </location>
</feature>
<evidence type="ECO:0000313" key="2">
    <source>
        <dbReference type="EMBL" id="KAF8768916.1"/>
    </source>
</evidence>
<keyword evidence="1" id="KW-0812">Transmembrane</keyword>
<dbReference type="AlphaFoldDB" id="A0A835FNZ3"/>
<keyword evidence="1" id="KW-0472">Membrane</keyword>